<sequence>MALRQEVLSLYRKLLRAAKTWQASTKLMKDTREERQYIQDEARTLFRKNKQVTDPEMIRIYIQEAEARLAMALHYQSPYPRPVNIPPMGLTPSVSRGKKAQDRLRQRAKPVYLQSHDEH</sequence>
<evidence type="ECO:0000313" key="4">
    <source>
        <dbReference type="Proteomes" id="UP000694845"/>
    </source>
</evidence>
<dbReference type="CDD" id="cd20261">
    <property type="entry name" value="Complex1_LYR_LYRM1"/>
    <property type="match status" value="1"/>
</dbReference>
<dbReference type="RefSeq" id="XP_022095518.1">
    <property type="nucleotide sequence ID" value="XM_022239826.1"/>
</dbReference>
<dbReference type="RefSeq" id="XP_022095520.1">
    <property type="nucleotide sequence ID" value="XM_022239828.1"/>
</dbReference>
<dbReference type="OrthoDB" id="275715at2759"/>
<evidence type="ECO:0000259" key="3">
    <source>
        <dbReference type="Pfam" id="PF05347"/>
    </source>
</evidence>
<name>A0A8B7YQH3_ACAPL</name>
<dbReference type="InterPro" id="IPR040330">
    <property type="entry name" value="LYRM1"/>
</dbReference>
<dbReference type="AlphaFoldDB" id="A0A8B7YQH3"/>
<dbReference type="RefSeq" id="XP_022095519.1">
    <property type="nucleotide sequence ID" value="XM_022239827.1"/>
</dbReference>
<evidence type="ECO:0000313" key="6">
    <source>
        <dbReference type="RefSeq" id="XP_022095519.1"/>
    </source>
</evidence>
<dbReference type="GO" id="GO:0005739">
    <property type="term" value="C:mitochondrion"/>
    <property type="evidence" value="ECO:0007669"/>
    <property type="project" value="TreeGrafter"/>
</dbReference>
<protein>
    <submittedName>
        <fullName evidence="5 6">LYR motif-containing protein 1-like</fullName>
    </submittedName>
</protein>
<dbReference type="KEGG" id="aplc:110981850"/>
<evidence type="ECO:0000256" key="2">
    <source>
        <dbReference type="SAM" id="MobiDB-lite"/>
    </source>
</evidence>
<dbReference type="PANTHER" id="PTHR14273">
    <property type="entry name" value="LYR MOTIF-CONTAINING PROTEIN 1"/>
    <property type="match status" value="1"/>
</dbReference>
<dbReference type="Pfam" id="PF05347">
    <property type="entry name" value="Complex1_LYR"/>
    <property type="match status" value="1"/>
</dbReference>
<comment type="similarity">
    <text evidence="1">Belongs to the complex I LYR family.</text>
</comment>
<dbReference type="OMA" id="KNWQSAS"/>
<reference evidence="5 6" key="1">
    <citation type="submission" date="2025-04" db="UniProtKB">
        <authorList>
            <consortium name="RefSeq"/>
        </authorList>
    </citation>
    <scope>IDENTIFICATION</scope>
</reference>
<keyword evidence="4" id="KW-1185">Reference proteome</keyword>
<dbReference type="InterPro" id="IPR045294">
    <property type="entry name" value="Complex1_LYR_LYRM1"/>
</dbReference>
<feature type="domain" description="Complex 1 LYR protein" evidence="3">
    <location>
        <begin position="5"/>
        <end position="71"/>
    </location>
</feature>
<organism evidence="4 5">
    <name type="scientific">Acanthaster planci</name>
    <name type="common">Crown-of-thorns starfish</name>
    <dbReference type="NCBI Taxonomy" id="133434"/>
    <lineage>
        <taxon>Eukaryota</taxon>
        <taxon>Metazoa</taxon>
        <taxon>Echinodermata</taxon>
        <taxon>Eleutherozoa</taxon>
        <taxon>Asterozoa</taxon>
        <taxon>Asteroidea</taxon>
        <taxon>Valvatacea</taxon>
        <taxon>Valvatida</taxon>
        <taxon>Acanthasteridae</taxon>
        <taxon>Acanthaster</taxon>
    </lineage>
</organism>
<dbReference type="Proteomes" id="UP000694845">
    <property type="component" value="Unplaced"/>
</dbReference>
<evidence type="ECO:0000256" key="1">
    <source>
        <dbReference type="ARBA" id="ARBA00009508"/>
    </source>
</evidence>
<proteinExistence type="inferred from homology"/>
<gene>
    <name evidence="5 6 7" type="primary">LOC110981850</name>
</gene>
<dbReference type="GeneID" id="110981850"/>
<evidence type="ECO:0000313" key="7">
    <source>
        <dbReference type="RefSeq" id="XP_022095520.1"/>
    </source>
</evidence>
<dbReference type="PANTHER" id="PTHR14273:SF0">
    <property type="entry name" value="LYR MOTIF-CONTAINING PROTEIN 1"/>
    <property type="match status" value="1"/>
</dbReference>
<dbReference type="InterPro" id="IPR008011">
    <property type="entry name" value="Complex1_LYR_dom"/>
</dbReference>
<feature type="region of interest" description="Disordered" evidence="2">
    <location>
        <begin position="82"/>
        <end position="119"/>
    </location>
</feature>
<accession>A0A8B7YQH3</accession>
<evidence type="ECO:0000313" key="5">
    <source>
        <dbReference type="RefSeq" id="XP_022095518.1"/>
    </source>
</evidence>